<proteinExistence type="predicted"/>
<organism evidence="1 2">
    <name type="scientific">Caerostris extrusa</name>
    <name type="common">Bark spider</name>
    <name type="synonym">Caerostris bankana</name>
    <dbReference type="NCBI Taxonomy" id="172846"/>
    <lineage>
        <taxon>Eukaryota</taxon>
        <taxon>Metazoa</taxon>
        <taxon>Ecdysozoa</taxon>
        <taxon>Arthropoda</taxon>
        <taxon>Chelicerata</taxon>
        <taxon>Arachnida</taxon>
        <taxon>Araneae</taxon>
        <taxon>Araneomorphae</taxon>
        <taxon>Entelegynae</taxon>
        <taxon>Araneoidea</taxon>
        <taxon>Araneidae</taxon>
        <taxon>Caerostris</taxon>
    </lineage>
</organism>
<accession>A0AAV4Q138</accession>
<comment type="caution">
    <text evidence="1">The sequence shown here is derived from an EMBL/GenBank/DDBJ whole genome shotgun (WGS) entry which is preliminary data.</text>
</comment>
<keyword evidence="2" id="KW-1185">Reference proteome</keyword>
<reference evidence="1 2" key="1">
    <citation type="submission" date="2021-06" db="EMBL/GenBank/DDBJ databases">
        <title>Caerostris extrusa draft genome.</title>
        <authorList>
            <person name="Kono N."/>
            <person name="Arakawa K."/>
        </authorList>
    </citation>
    <scope>NUCLEOTIDE SEQUENCE [LARGE SCALE GENOMIC DNA]</scope>
</reference>
<name>A0AAV4Q138_CAEEX</name>
<dbReference type="EMBL" id="BPLR01005426">
    <property type="protein sequence ID" value="GIY02241.1"/>
    <property type="molecule type" value="Genomic_DNA"/>
</dbReference>
<sequence length="103" mass="11780">MVSLYLITVTQCNPRKASIDKISAYSESDHLCKSLYKRRKSNHPTKQIFIPEEPCDVIKQQQSFTTLLSERPPTLSHLGSRDMWVSAIFRLLAVMAFGEAEIH</sequence>
<dbReference type="AlphaFoldDB" id="A0AAV4Q138"/>
<evidence type="ECO:0000313" key="1">
    <source>
        <dbReference type="EMBL" id="GIY02241.1"/>
    </source>
</evidence>
<protein>
    <submittedName>
        <fullName evidence="1">Uncharacterized protein</fullName>
    </submittedName>
</protein>
<evidence type="ECO:0000313" key="2">
    <source>
        <dbReference type="Proteomes" id="UP001054945"/>
    </source>
</evidence>
<dbReference type="Proteomes" id="UP001054945">
    <property type="component" value="Unassembled WGS sequence"/>
</dbReference>
<gene>
    <name evidence="1" type="ORF">CEXT_688301</name>
</gene>